<dbReference type="RefSeq" id="WP_185977341.1">
    <property type="nucleotide sequence ID" value="NZ_QMDX01000011.1"/>
</dbReference>
<accession>A0A554MX27</accession>
<evidence type="ECO:0000313" key="2">
    <source>
        <dbReference type="Proteomes" id="UP000319894"/>
    </source>
</evidence>
<comment type="caution">
    <text evidence="1">The sequence shown here is derived from an EMBL/GenBank/DDBJ whole genome shotgun (WGS) entry which is preliminary data.</text>
</comment>
<protein>
    <submittedName>
        <fullName evidence="1">Uncharacterized protein</fullName>
    </submittedName>
</protein>
<dbReference type="InParanoid" id="A0A554MX27"/>
<dbReference type="Proteomes" id="UP000319894">
    <property type="component" value="Unassembled WGS sequence"/>
</dbReference>
<proteinExistence type="predicted"/>
<reference evidence="1 2" key="1">
    <citation type="submission" date="2018-06" db="EMBL/GenBank/DDBJ databases">
        <title>Natronomonas sp. F16-60 a new haloarchaeon isolated from a solar saltern of Isla Cristina, Huelva, Spain.</title>
        <authorList>
            <person name="Duran-Viseras A."/>
            <person name="Sanchez-Porro C."/>
            <person name="Ventosa A."/>
        </authorList>
    </citation>
    <scope>NUCLEOTIDE SEQUENCE [LARGE SCALE GENOMIC DNA]</scope>
    <source>
        <strain evidence="1 2">F16-60</strain>
    </source>
</reference>
<gene>
    <name evidence="1" type="ORF">DP107_15050</name>
</gene>
<dbReference type="AlphaFoldDB" id="A0A554MX27"/>
<name>A0A554MX27_9EURY</name>
<keyword evidence="2" id="KW-1185">Reference proteome</keyword>
<dbReference type="EMBL" id="QMDX01000011">
    <property type="protein sequence ID" value="TSD09682.1"/>
    <property type="molecule type" value="Genomic_DNA"/>
</dbReference>
<sequence length="115" mass="12204">MFTGGQTNGVDLDVSTEAAAEVRLNLPKLWDPVAGDDYTVREAGDNTIVEFADPVDGDEVRTVFVEMPEAETGTAYTVGPAEVTPDVGEEADQQVWTAVPETEDRKVVAGVSAGF</sequence>
<organism evidence="1 2">
    <name type="scientific">Haloglomus irregulare</name>
    <dbReference type="NCBI Taxonomy" id="2234134"/>
    <lineage>
        <taxon>Archaea</taxon>
        <taxon>Methanobacteriati</taxon>
        <taxon>Methanobacteriota</taxon>
        <taxon>Stenosarchaea group</taxon>
        <taxon>Halobacteria</taxon>
        <taxon>Halobacteriales</taxon>
        <taxon>Natronomonadaceae</taxon>
        <taxon>Haloglomus</taxon>
    </lineage>
</organism>
<evidence type="ECO:0000313" key="1">
    <source>
        <dbReference type="EMBL" id="TSD09682.1"/>
    </source>
</evidence>